<sequence length="459" mass="51639">MRFVGPLSVRPASESISASDWLTLITLCFAPLVVHIISGIPHPVYFQKALPSWHDKLGFYNPTTIIWRYYALTDRRIRCKNWNSFHMAASNVRFWTEKGWDGSEEMMERSQRLCVRVAEKARMTLMSRSCAETLVVMLQGVQSLVELSSGFGGGWVPSLATVFYPLAVLGLLRLPAANWISDEGYFAEHGTQIGESILEDAGGYELHKLCSTPWPFRATNKYPTYSSFSKRNWRGWLIQVIFLSLLSFSSALSIWAVSPWFLSDGMGTDVYLTTTTYVEACFYTFATTTMTLIVGFYSFQKKSSTVILPCVQSLWYKIYTVVLFLFAVVYIIIASLETRKSPCGKFTTLVDGGCPMGPGTGAWYFRSEVQLDSEFKRIPFNSSLASGAELTFDGVYFGRSNVTSTSVDLYPWDGWCQGSFRDVKAKLSLGPHRQWNRSSDWFENLTGAPGFNVTTTPIS</sequence>
<protein>
    <submittedName>
        <fullName evidence="2">Uncharacterized protein</fullName>
    </submittedName>
</protein>
<keyword evidence="1" id="KW-0472">Membrane</keyword>
<comment type="caution">
    <text evidence="2">The sequence shown here is derived from an EMBL/GenBank/DDBJ whole genome shotgun (WGS) entry which is preliminary data.</text>
</comment>
<name>A0A9N9PHW9_9HELO</name>
<dbReference type="OrthoDB" id="4586224at2759"/>
<feature type="transmembrane region" description="Helical" evidence="1">
    <location>
        <begin position="318"/>
        <end position="336"/>
    </location>
</feature>
<gene>
    <name evidence="2" type="ORF">HYFRA_00010088</name>
</gene>
<reference evidence="2" key="1">
    <citation type="submission" date="2021-07" db="EMBL/GenBank/DDBJ databases">
        <authorList>
            <person name="Durling M."/>
        </authorList>
    </citation>
    <scope>NUCLEOTIDE SEQUENCE</scope>
</reference>
<feature type="transmembrane region" description="Helical" evidence="1">
    <location>
        <begin position="154"/>
        <end position="172"/>
    </location>
</feature>
<feature type="transmembrane region" description="Helical" evidence="1">
    <location>
        <begin position="21"/>
        <end position="40"/>
    </location>
</feature>
<keyword evidence="3" id="KW-1185">Reference proteome</keyword>
<evidence type="ECO:0000313" key="3">
    <source>
        <dbReference type="Proteomes" id="UP000696280"/>
    </source>
</evidence>
<evidence type="ECO:0000313" key="2">
    <source>
        <dbReference type="EMBL" id="CAG8953629.1"/>
    </source>
</evidence>
<accession>A0A9N9PHW9</accession>
<feature type="transmembrane region" description="Helical" evidence="1">
    <location>
        <begin position="236"/>
        <end position="257"/>
    </location>
</feature>
<dbReference type="EMBL" id="CAJVRL010000051">
    <property type="protein sequence ID" value="CAG8953629.1"/>
    <property type="molecule type" value="Genomic_DNA"/>
</dbReference>
<keyword evidence="1" id="KW-1133">Transmembrane helix</keyword>
<evidence type="ECO:0000256" key="1">
    <source>
        <dbReference type="SAM" id="Phobius"/>
    </source>
</evidence>
<keyword evidence="1" id="KW-0812">Transmembrane</keyword>
<feature type="transmembrane region" description="Helical" evidence="1">
    <location>
        <begin position="277"/>
        <end position="297"/>
    </location>
</feature>
<organism evidence="2 3">
    <name type="scientific">Hymenoscyphus fraxineus</name>
    <dbReference type="NCBI Taxonomy" id="746836"/>
    <lineage>
        <taxon>Eukaryota</taxon>
        <taxon>Fungi</taxon>
        <taxon>Dikarya</taxon>
        <taxon>Ascomycota</taxon>
        <taxon>Pezizomycotina</taxon>
        <taxon>Leotiomycetes</taxon>
        <taxon>Helotiales</taxon>
        <taxon>Helotiaceae</taxon>
        <taxon>Hymenoscyphus</taxon>
    </lineage>
</organism>
<dbReference type="AlphaFoldDB" id="A0A9N9PHW9"/>
<proteinExistence type="predicted"/>
<dbReference type="Proteomes" id="UP000696280">
    <property type="component" value="Unassembled WGS sequence"/>
</dbReference>